<dbReference type="Gene3D" id="2.10.90.10">
    <property type="entry name" value="Cystine-knot cytokines"/>
    <property type="match status" value="1"/>
</dbReference>
<dbReference type="PANTHER" id="PTHR21719:SF1">
    <property type="entry name" value="FI06402P-RELATED"/>
    <property type="match status" value="1"/>
</dbReference>
<feature type="chain" id="PRO_5001541029" evidence="2">
    <location>
        <begin position="17"/>
        <end position="132"/>
    </location>
</feature>
<proteinExistence type="inferred from homology"/>
<dbReference type="GO" id="GO:0016020">
    <property type="term" value="C:membrane"/>
    <property type="evidence" value="ECO:0007669"/>
    <property type="project" value="InterPro"/>
</dbReference>
<protein>
    <submittedName>
        <fullName evidence="4">Vascular endothelial growth factor A-A</fullName>
    </submittedName>
</protein>
<dbReference type="Proteomes" id="UP000053097">
    <property type="component" value="Unassembled WGS sequence"/>
</dbReference>
<keyword evidence="2" id="KW-0732">Signal</keyword>
<feature type="signal peptide" evidence="2">
    <location>
        <begin position="1"/>
        <end position="16"/>
    </location>
</feature>
<dbReference type="SMART" id="SM00141">
    <property type="entry name" value="PDGF"/>
    <property type="match status" value="1"/>
</dbReference>
<dbReference type="EMBL" id="KK107238">
    <property type="protein sequence ID" value="EZA54642.1"/>
    <property type="molecule type" value="Genomic_DNA"/>
</dbReference>
<comment type="similarity">
    <text evidence="1">Belongs to the PDGF/VEGF growth factor family.</text>
</comment>
<accession>A0A026WF25</accession>
<evidence type="ECO:0000313" key="4">
    <source>
        <dbReference type="EMBL" id="EZA54642.1"/>
    </source>
</evidence>
<dbReference type="OrthoDB" id="6677701at2759"/>
<keyword evidence="1" id="KW-0339">Growth factor</keyword>
<keyword evidence="5" id="KW-1185">Reference proteome</keyword>
<sequence>MKKLLFLAICVQIALAVIGRHHRDNAFLNHVQLVHQFQCSLPQPRAVPVEDLLTAGVGPDEIFYPASTVLTRCAESGCCPDPMQICAPIETKNVSLVFMVRHRIDRQRDRHHEIIHAVEHTKCACMDDVSAT</sequence>
<dbReference type="SUPFAM" id="SSF57501">
    <property type="entry name" value="Cystine-knot cytokines"/>
    <property type="match status" value="1"/>
</dbReference>
<evidence type="ECO:0000256" key="1">
    <source>
        <dbReference type="RuleBase" id="RU003818"/>
    </source>
</evidence>
<feature type="domain" description="Platelet-derived growth factor (PDGF) family profile" evidence="3">
    <location>
        <begin position="60"/>
        <end position="130"/>
    </location>
</feature>
<name>A0A026WF25_OOCBI</name>
<dbReference type="OMA" id="NHVQLVH"/>
<organism evidence="4 5">
    <name type="scientific">Ooceraea biroi</name>
    <name type="common">Clonal raider ant</name>
    <name type="synonym">Cerapachys biroi</name>
    <dbReference type="NCBI Taxonomy" id="2015173"/>
    <lineage>
        <taxon>Eukaryota</taxon>
        <taxon>Metazoa</taxon>
        <taxon>Ecdysozoa</taxon>
        <taxon>Arthropoda</taxon>
        <taxon>Hexapoda</taxon>
        <taxon>Insecta</taxon>
        <taxon>Pterygota</taxon>
        <taxon>Neoptera</taxon>
        <taxon>Endopterygota</taxon>
        <taxon>Hymenoptera</taxon>
        <taxon>Apocrita</taxon>
        <taxon>Aculeata</taxon>
        <taxon>Formicoidea</taxon>
        <taxon>Formicidae</taxon>
        <taxon>Dorylinae</taxon>
        <taxon>Ooceraea</taxon>
    </lineage>
</organism>
<dbReference type="AlphaFoldDB" id="A0A026WF25"/>
<evidence type="ECO:0000256" key="2">
    <source>
        <dbReference type="SAM" id="SignalP"/>
    </source>
</evidence>
<dbReference type="Pfam" id="PF00341">
    <property type="entry name" value="PDGF"/>
    <property type="match status" value="1"/>
</dbReference>
<dbReference type="PANTHER" id="PTHR21719">
    <property type="entry name" value="FI06402P-RELATED"/>
    <property type="match status" value="1"/>
</dbReference>
<dbReference type="GO" id="GO:0008083">
    <property type="term" value="F:growth factor activity"/>
    <property type="evidence" value="ECO:0007669"/>
    <property type="project" value="UniProtKB-KW"/>
</dbReference>
<evidence type="ECO:0000259" key="3">
    <source>
        <dbReference type="PROSITE" id="PS50278"/>
    </source>
</evidence>
<evidence type="ECO:0000313" key="5">
    <source>
        <dbReference type="Proteomes" id="UP000053097"/>
    </source>
</evidence>
<dbReference type="InterPro" id="IPR000072">
    <property type="entry name" value="PDGF/VEGF_dom"/>
</dbReference>
<reference evidence="4 5" key="1">
    <citation type="journal article" date="2014" name="Curr. Biol.">
        <title>The genome of the clonal raider ant Cerapachys biroi.</title>
        <authorList>
            <person name="Oxley P.R."/>
            <person name="Ji L."/>
            <person name="Fetter-Pruneda I."/>
            <person name="McKenzie S.K."/>
            <person name="Li C."/>
            <person name="Hu H."/>
            <person name="Zhang G."/>
            <person name="Kronauer D.J."/>
        </authorList>
    </citation>
    <scope>NUCLEOTIDE SEQUENCE [LARGE SCALE GENOMIC DNA]</scope>
</reference>
<dbReference type="PROSITE" id="PS50278">
    <property type="entry name" value="PDGF_2"/>
    <property type="match status" value="1"/>
</dbReference>
<dbReference type="InterPro" id="IPR029034">
    <property type="entry name" value="Cystine-knot_cytokine"/>
</dbReference>
<gene>
    <name evidence="4" type="ORF">X777_04927</name>
</gene>